<sequence>MKSVTGVNRGGGASWRNVRQIVNPFTPLVESHCPQVTEPGSDLMNCLKNIFFGHEKGIQLAAYRPFWVGIGSCLWPKIRQCC</sequence>
<evidence type="ECO:0000313" key="1">
    <source>
        <dbReference type="EMBL" id="BAF55440.1"/>
    </source>
</evidence>
<dbReference type="KEGG" id="cgt:cgR_5047"/>
<proteinExistence type="predicted"/>
<name>A0AB72VD08_CORGB</name>
<protein>
    <submittedName>
        <fullName evidence="1">Uncharacterized protein</fullName>
    </submittedName>
</protein>
<accession>A0AB72VD08</accession>
<dbReference type="AlphaFoldDB" id="A0AB72VD08"/>
<organism evidence="1">
    <name type="scientific">Corynebacterium glutamicum (strain R)</name>
    <dbReference type="NCBI Taxonomy" id="340322"/>
    <lineage>
        <taxon>Bacteria</taxon>
        <taxon>Bacillati</taxon>
        <taxon>Actinomycetota</taxon>
        <taxon>Actinomycetes</taxon>
        <taxon>Mycobacteriales</taxon>
        <taxon>Corynebacteriaceae</taxon>
        <taxon>Corynebacterium</taxon>
    </lineage>
</organism>
<dbReference type="EMBL" id="AP009044">
    <property type="protein sequence ID" value="BAF55440.1"/>
    <property type="molecule type" value="Genomic_DNA"/>
</dbReference>
<dbReference type="Proteomes" id="UP000006698">
    <property type="component" value="Chromosome"/>
</dbReference>
<reference evidence="1" key="1">
    <citation type="journal article" date="2007" name="Microbiology">
        <title>Comparative analysis of the Corynebacterium glutamicum group and complete genome sequence of strain R.</title>
        <authorList>
            <person name="Yukawa H."/>
            <person name="Omumasaba C.A."/>
            <person name="Nonaka H."/>
            <person name="Kos P."/>
            <person name="Okai N."/>
            <person name="Suzuki N."/>
            <person name="Suda M."/>
            <person name="Tsuge Y."/>
            <person name="Watanabe J."/>
            <person name="Ikeda Y."/>
            <person name="Vertes A.A."/>
            <person name="Inui M."/>
        </authorList>
    </citation>
    <scope>NUCLEOTIDE SEQUENCE</scope>
    <source>
        <strain evidence="1">R</strain>
    </source>
</reference>
<gene>
    <name evidence="1" type="ordered locus">cgR_5047</name>
</gene>